<protein>
    <submittedName>
        <fullName evidence="2">Uncharacterized protein</fullName>
    </submittedName>
</protein>
<dbReference type="EnsemblPlants" id="OB04G35950.1">
    <property type="protein sequence ID" value="OB04G35950.1"/>
    <property type="gene ID" value="OB04G35950"/>
</dbReference>
<reference evidence="2" key="2">
    <citation type="submission" date="2013-04" db="UniProtKB">
        <authorList>
            <consortium name="EnsemblPlants"/>
        </authorList>
    </citation>
    <scope>IDENTIFICATION</scope>
</reference>
<reference evidence="2" key="1">
    <citation type="journal article" date="2013" name="Nat. Commun.">
        <title>Whole-genome sequencing of Oryza brachyantha reveals mechanisms underlying Oryza genome evolution.</title>
        <authorList>
            <person name="Chen J."/>
            <person name="Huang Q."/>
            <person name="Gao D."/>
            <person name="Wang J."/>
            <person name="Lang Y."/>
            <person name="Liu T."/>
            <person name="Li B."/>
            <person name="Bai Z."/>
            <person name="Luis Goicoechea J."/>
            <person name="Liang C."/>
            <person name="Chen C."/>
            <person name="Zhang W."/>
            <person name="Sun S."/>
            <person name="Liao Y."/>
            <person name="Zhang X."/>
            <person name="Yang L."/>
            <person name="Song C."/>
            <person name="Wang M."/>
            <person name="Shi J."/>
            <person name="Liu G."/>
            <person name="Liu J."/>
            <person name="Zhou H."/>
            <person name="Zhou W."/>
            <person name="Yu Q."/>
            <person name="An N."/>
            <person name="Chen Y."/>
            <person name="Cai Q."/>
            <person name="Wang B."/>
            <person name="Liu B."/>
            <person name="Min J."/>
            <person name="Huang Y."/>
            <person name="Wu H."/>
            <person name="Li Z."/>
            <person name="Zhang Y."/>
            <person name="Yin Y."/>
            <person name="Song W."/>
            <person name="Jiang J."/>
            <person name="Jackson S.A."/>
            <person name="Wing R.A."/>
            <person name="Wang J."/>
            <person name="Chen M."/>
        </authorList>
    </citation>
    <scope>NUCLEOTIDE SEQUENCE [LARGE SCALE GENOMIC DNA]</scope>
    <source>
        <strain evidence="2">cv. IRGC 101232</strain>
    </source>
</reference>
<dbReference type="AlphaFoldDB" id="J3M2H0"/>
<dbReference type="HOGENOM" id="CLU_2609871_0_0_1"/>
<evidence type="ECO:0000313" key="3">
    <source>
        <dbReference type="Proteomes" id="UP000006038"/>
    </source>
</evidence>
<dbReference type="Proteomes" id="UP000006038">
    <property type="component" value="Chromosome 4"/>
</dbReference>
<accession>J3M2H0</accession>
<name>J3M2H0_ORYBR</name>
<dbReference type="Gramene" id="OB04G35950.1">
    <property type="protein sequence ID" value="OB04G35950.1"/>
    <property type="gene ID" value="OB04G35950"/>
</dbReference>
<feature type="region of interest" description="Disordered" evidence="1">
    <location>
        <begin position="52"/>
        <end position="79"/>
    </location>
</feature>
<evidence type="ECO:0000313" key="2">
    <source>
        <dbReference type="EnsemblPlants" id="OB04G35950.1"/>
    </source>
</evidence>
<sequence length="79" mass="9271">MQKQLKITMKRNGNGIVLLQKKFIVELEEQKYGTERLKGRTVIWIGSHHPDFPSKPRCSLECKKSKERNSKRSLELRCS</sequence>
<organism evidence="2">
    <name type="scientific">Oryza brachyantha</name>
    <name type="common">malo sina</name>
    <dbReference type="NCBI Taxonomy" id="4533"/>
    <lineage>
        <taxon>Eukaryota</taxon>
        <taxon>Viridiplantae</taxon>
        <taxon>Streptophyta</taxon>
        <taxon>Embryophyta</taxon>
        <taxon>Tracheophyta</taxon>
        <taxon>Spermatophyta</taxon>
        <taxon>Magnoliopsida</taxon>
        <taxon>Liliopsida</taxon>
        <taxon>Poales</taxon>
        <taxon>Poaceae</taxon>
        <taxon>BOP clade</taxon>
        <taxon>Oryzoideae</taxon>
        <taxon>Oryzeae</taxon>
        <taxon>Oryzinae</taxon>
        <taxon>Oryza</taxon>
    </lineage>
</organism>
<proteinExistence type="predicted"/>
<keyword evidence="3" id="KW-1185">Reference proteome</keyword>
<evidence type="ECO:0000256" key="1">
    <source>
        <dbReference type="SAM" id="MobiDB-lite"/>
    </source>
</evidence>